<evidence type="ECO:0000256" key="2">
    <source>
        <dbReference type="SAM" id="SignalP"/>
    </source>
</evidence>
<dbReference type="Proteomes" id="UP000243507">
    <property type="component" value="Unassembled WGS sequence"/>
</dbReference>
<keyword evidence="4" id="KW-1185">Reference proteome</keyword>
<dbReference type="AlphaFoldDB" id="A0A2A4CR78"/>
<evidence type="ECO:0000313" key="3">
    <source>
        <dbReference type="EMBL" id="PCD76798.1"/>
    </source>
</evidence>
<feature type="chain" id="PRO_5013399702" evidence="2">
    <location>
        <begin position="23"/>
        <end position="215"/>
    </location>
</feature>
<proteinExistence type="predicted"/>
<feature type="region of interest" description="Disordered" evidence="1">
    <location>
        <begin position="24"/>
        <end position="60"/>
    </location>
</feature>
<comment type="caution">
    <text evidence="3">The sequence shown here is derived from an EMBL/GenBank/DDBJ whole genome shotgun (WGS) entry which is preliminary data.</text>
</comment>
<feature type="signal peptide" evidence="2">
    <location>
        <begin position="1"/>
        <end position="22"/>
    </location>
</feature>
<dbReference type="InterPro" id="IPR038696">
    <property type="entry name" value="IalB_sf"/>
</dbReference>
<feature type="compositionally biased region" description="Low complexity" evidence="1">
    <location>
        <begin position="25"/>
        <end position="60"/>
    </location>
</feature>
<sequence length="215" mass="22328">MAQFKSPLLIAALLVMAGMAQAQDTATPSTEPAPEAAAPEAAAPEAAAPEAAPEAAPAEPTEPVIGAEYIANRFESWELVCIRTEDGKDPCQILQLLTDDNGTRVAQISMLPLNGQEKVKAAATVMTPLGTLLSQNLAISVDGADPMVYPYTFCTASGCAARLAITDNEINAFKRGNEAKMVVVPAVAPDQKVLLTIALKGFTAAYDAASKANAQ</sequence>
<dbReference type="Pfam" id="PF06776">
    <property type="entry name" value="IalB"/>
    <property type="match status" value="1"/>
</dbReference>
<evidence type="ECO:0000313" key="4">
    <source>
        <dbReference type="Proteomes" id="UP000243507"/>
    </source>
</evidence>
<name>A0A2A4CR78_9RHOB</name>
<dbReference type="RefSeq" id="WP_096432477.1">
    <property type="nucleotide sequence ID" value="NZ_NTJD01000004.1"/>
</dbReference>
<evidence type="ECO:0000256" key="1">
    <source>
        <dbReference type="SAM" id="MobiDB-lite"/>
    </source>
</evidence>
<accession>A0A2A4CR78</accession>
<organism evidence="3 4">
    <name type="scientific">Pseudothioclava arenosa</name>
    <dbReference type="NCBI Taxonomy" id="1795308"/>
    <lineage>
        <taxon>Bacteria</taxon>
        <taxon>Pseudomonadati</taxon>
        <taxon>Pseudomonadota</taxon>
        <taxon>Alphaproteobacteria</taxon>
        <taxon>Rhodobacterales</taxon>
        <taxon>Paracoccaceae</taxon>
        <taxon>Pseudothioclava</taxon>
    </lineage>
</organism>
<protein>
    <submittedName>
        <fullName evidence="3">Invasion-associated locus B family protein</fullName>
    </submittedName>
</protein>
<dbReference type="OrthoDB" id="9797912at2"/>
<reference evidence="3 4" key="1">
    <citation type="submission" date="2017-09" db="EMBL/GenBank/DDBJ databases">
        <title>A multilocus sequence analysis scheme for characterization of bacteria in the genus Thioclava.</title>
        <authorList>
            <person name="Liu Y."/>
            <person name="Shao Z."/>
        </authorList>
    </citation>
    <scope>NUCLEOTIDE SEQUENCE [LARGE SCALE GENOMIC DNA]</scope>
    <source>
        <strain evidence="3 4">CAU 1312</strain>
    </source>
</reference>
<dbReference type="EMBL" id="NTJD01000004">
    <property type="protein sequence ID" value="PCD76798.1"/>
    <property type="molecule type" value="Genomic_DNA"/>
</dbReference>
<dbReference type="InterPro" id="IPR010642">
    <property type="entry name" value="Invasion_prot_B"/>
</dbReference>
<dbReference type="Gene3D" id="2.60.40.1880">
    <property type="entry name" value="Invasion associated locus B (IalB) protein"/>
    <property type="match status" value="1"/>
</dbReference>
<gene>
    <name evidence="3" type="ORF">CLN94_06775</name>
</gene>
<keyword evidence="2" id="KW-0732">Signal</keyword>